<dbReference type="Gene3D" id="1.10.1670.40">
    <property type="match status" value="1"/>
</dbReference>
<dbReference type="GO" id="GO:0032993">
    <property type="term" value="C:protein-DNA complex"/>
    <property type="evidence" value="ECO:0007669"/>
    <property type="project" value="TreeGrafter"/>
</dbReference>
<gene>
    <name evidence="3" type="ORF">FHX39_004119</name>
</gene>
<dbReference type="GO" id="GO:0006307">
    <property type="term" value="P:DNA alkylation repair"/>
    <property type="evidence" value="ECO:0007669"/>
    <property type="project" value="TreeGrafter"/>
</dbReference>
<dbReference type="EMBL" id="JACHZG010000015">
    <property type="protein sequence ID" value="MBB3329121.1"/>
    <property type="molecule type" value="Genomic_DNA"/>
</dbReference>
<dbReference type="GO" id="GO:0006285">
    <property type="term" value="P:base-excision repair, AP site formation"/>
    <property type="evidence" value="ECO:0007669"/>
    <property type="project" value="TreeGrafter"/>
</dbReference>
<comment type="caution">
    <text evidence="3">The sequence shown here is derived from an EMBL/GenBank/DDBJ whole genome shotgun (WGS) entry which is preliminary data.</text>
</comment>
<evidence type="ECO:0000256" key="2">
    <source>
        <dbReference type="ARBA" id="ARBA00023204"/>
    </source>
</evidence>
<dbReference type="GO" id="GO:0043916">
    <property type="term" value="F:DNA-7-methylguanine glycosylase activity"/>
    <property type="evidence" value="ECO:0007669"/>
    <property type="project" value="TreeGrafter"/>
</dbReference>
<dbReference type="GO" id="GO:0032131">
    <property type="term" value="F:alkylated DNA binding"/>
    <property type="evidence" value="ECO:0007669"/>
    <property type="project" value="TreeGrafter"/>
</dbReference>
<evidence type="ECO:0000313" key="3">
    <source>
        <dbReference type="EMBL" id="MBB3329121.1"/>
    </source>
</evidence>
<evidence type="ECO:0000313" key="4">
    <source>
        <dbReference type="Proteomes" id="UP000565572"/>
    </source>
</evidence>
<keyword evidence="4" id="KW-1185">Reference proteome</keyword>
<dbReference type="GO" id="GO:0005737">
    <property type="term" value="C:cytoplasm"/>
    <property type="evidence" value="ECO:0007669"/>
    <property type="project" value="TreeGrafter"/>
</dbReference>
<evidence type="ECO:0000256" key="1">
    <source>
        <dbReference type="ARBA" id="ARBA00022763"/>
    </source>
</evidence>
<dbReference type="EC" id="3.2.2.21" evidence="3"/>
<keyword evidence="3" id="KW-0378">Hydrolase</keyword>
<dbReference type="Gene3D" id="1.10.340.30">
    <property type="entry name" value="Hypothetical protein, domain 2"/>
    <property type="match status" value="1"/>
</dbReference>
<dbReference type="InterPro" id="IPR011257">
    <property type="entry name" value="DNA_glycosylase"/>
</dbReference>
<protein>
    <submittedName>
        <fullName evidence="3">DNA-3-methyladenine glycosylase II</fullName>
        <ecNumber evidence="3">3.2.2.21</ecNumber>
    </submittedName>
</protein>
<accession>A0A7W5P9N9</accession>
<reference evidence="3 4" key="1">
    <citation type="submission" date="2020-08" db="EMBL/GenBank/DDBJ databases">
        <title>Sequencing the genomes of 1000 actinobacteria strains.</title>
        <authorList>
            <person name="Klenk H.-P."/>
        </authorList>
    </citation>
    <scope>NUCLEOTIDE SEQUENCE [LARGE SCALE GENOMIC DNA]</scope>
    <source>
        <strain evidence="3 4">DSM 11053</strain>
    </source>
</reference>
<dbReference type="SUPFAM" id="SSF48150">
    <property type="entry name" value="DNA-glycosylase"/>
    <property type="match status" value="1"/>
</dbReference>
<dbReference type="GO" id="GO:0008725">
    <property type="term" value="F:DNA-3-methyladenine glycosylase activity"/>
    <property type="evidence" value="ECO:0007669"/>
    <property type="project" value="TreeGrafter"/>
</dbReference>
<dbReference type="AlphaFoldDB" id="A0A7W5P9N9"/>
<name>A0A7W5P9N9_9ACTN</name>
<organism evidence="3 4">
    <name type="scientific">Microlunatus antarcticus</name>
    <dbReference type="NCBI Taxonomy" id="53388"/>
    <lineage>
        <taxon>Bacteria</taxon>
        <taxon>Bacillati</taxon>
        <taxon>Actinomycetota</taxon>
        <taxon>Actinomycetes</taxon>
        <taxon>Propionibacteriales</taxon>
        <taxon>Propionibacteriaceae</taxon>
        <taxon>Microlunatus</taxon>
    </lineage>
</organism>
<dbReference type="Proteomes" id="UP000565572">
    <property type="component" value="Unassembled WGS sequence"/>
</dbReference>
<dbReference type="InterPro" id="IPR051912">
    <property type="entry name" value="Alkylbase_DNA_Glycosylase/TA"/>
</dbReference>
<keyword evidence="2" id="KW-0234">DNA repair</keyword>
<dbReference type="PANTHER" id="PTHR43003">
    <property type="entry name" value="DNA-3-METHYLADENINE GLYCOSYLASE"/>
    <property type="match status" value="1"/>
</dbReference>
<keyword evidence="3" id="KW-0326">Glycosidase</keyword>
<proteinExistence type="predicted"/>
<dbReference type="RefSeq" id="WP_183342744.1">
    <property type="nucleotide sequence ID" value="NZ_JACHZG010000015.1"/>
</dbReference>
<dbReference type="PANTHER" id="PTHR43003:SF13">
    <property type="entry name" value="DNA-3-METHYLADENINE GLYCOSYLASE 2"/>
    <property type="match status" value="1"/>
</dbReference>
<keyword evidence="1" id="KW-0227">DNA damage</keyword>
<sequence>MSTRTASLTVTGPYDLREVALMGFGHRDEASYDGVMRLAFCLDSDLERQVGVEVRQVGDRLDLTITPAGDQAPLSDAEVQDAATQVARVVSADHDGAAFHALCEADPVLAPVHAVAPGFRPALFYSPYEAAVWSIVSARRARAQGIGVRRRLAQALGASVELAGVVTEAVPTPGALLRLESLPGLPADRVPRLHAVAEAAQRGELDVVELRALPQAEAEERVQRLPGIGPFYASLIVVRACGHADAMVVGESHVRDVVQEVYGFDHPPTPAELAAVGETWRPYRTWVSVMLRALSGRAA</sequence>